<gene>
    <name evidence="1" type="ORF">LCGC14_3046260</name>
</gene>
<accession>A0A0F8ZDZ2</accession>
<dbReference type="AlphaFoldDB" id="A0A0F8ZDZ2"/>
<sequence>IKVVHTYMLAAVINEKAARFLQQPQVQAIPGDIGPESRARSTELENALAAAFDEMELNGDGDVWSRLVLDAILLDEGVERIERAPAAFWPEAMDDEGNYIMEDEKFIDYKKDKGLPIRSVFVPLENWYPVYEGSTVVESYEFEMRSLRDVLRNKAFDTRAVASAVPQGSDKGLSTMVTVVHYVNSVYHAYYAVTPGTTGDWPNLQGGQRTNVGQPMLMKAYKHNLGRTLYNSVAGRFGGWKGNTNRIEGINKGLMELNQAGDEVFSQVFTNIRNKYWPNLLQTFDPEHRTEMSGAAPKAQNIQEGQNIAMWKGETVEPIFKPVNDDAVPWLFEKIQEQVSRLGGSPVLFGARQPGV</sequence>
<name>A0A0F8ZDZ2_9ZZZZ</name>
<reference evidence="1" key="1">
    <citation type="journal article" date="2015" name="Nature">
        <title>Complex archaea that bridge the gap between prokaryotes and eukaryotes.</title>
        <authorList>
            <person name="Spang A."/>
            <person name="Saw J.H."/>
            <person name="Jorgensen S.L."/>
            <person name="Zaremba-Niedzwiedzka K."/>
            <person name="Martijn J."/>
            <person name="Lind A.E."/>
            <person name="van Eijk R."/>
            <person name="Schleper C."/>
            <person name="Guy L."/>
            <person name="Ettema T.J."/>
        </authorList>
    </citation>
    <scope>NUCLEOTIDE SEQUENCE</scope>
</reference>
<organism evidence="1">
    <name type="scientific">marine sediment metagenome</name>
    <dbReference type="NCBI Taxonomy" id="412755"/>
    <lineage>
        <taxon>unclassified sequences</taxon>
        <taxon>metagenomes</taxon>
        <taxon>ecological metagenomes</taxon>
    </lineage>
</organism>
<comment type="caution">
    <text evidence="1">The sequence shown here is derived from an EMBL/GenBank/DDBJ whole genome shotgun (WGS) entry which is preliminary data.</text>
</comment>
<proteinExistence type="predicted"/>
<evidence type="ECO:0000313" key="1">
    <source>
        <dbReference type="EMBL" id="KKK58256.1"/>
    </source>
</evidence>
<feature type="non-terminal residue" evidence="1">
    <location>
        <position position="356"/>
    </location>
</feature>
<protein>
    <submittedName>
        <fullName evidence="1">Uncharacterized protein</fullName>
    </submittedName>
</protein>
<dbReference type="EMBL" id="LAZR01064072">
    <property type="protein sequence ID" value="KKK58256.1"/>
    <property type="molecule type" value="Genomic_DNA"/>
</dbReference>
<feature type="non-terminal residue" evidence="1">
    <location>
        <position position="1"/>
    </location>
</feature>